<gene>
    <name evidence="4" type="ORF">L8U60_02995</name>
</gene>
<accession>A0A9X3LVB6</accession>
<keyword evidence="5" id="KW-1185">Reference proteome</keyword>
<comment type="caution">
    <text evidence="4">The sequence shown here is derived from an EMBL/GenBank/DDBJ whole genome shotgun (WGS) entry which is preliminary data.</text>
</comment>
<evidence type="ECO:0008006" key="6">
    <source>
        <dbReference type="Google" id="ProtNLM"/>
    </source>
</evidence>
<evidence type="ECO:0000256" key="1">
    <source>
        <dbReference type="SAM" id="MobiDB-lite"/>
    </source>
</evidence>
<name>A0A9X3LVB6_9CORY</name>
<keyword evidence="2" id="KW-1133">Transmembrane helix</keyword>
<keyword evidence="2" id="KW-0472">Membrane</keyword>
<reference evidence="4" key="1">
    <citation type="submission" date="2022-02" db="EMBL/GenBank/DDBJ databases">
        <title>Corynebacterium sp. from urogenital microbiome.</title>
        <authorList>
            <person name="Cappelli E.A."/>
            <person name="Ribeiro T.G."/>
            <person name="Peixe L."/>
        </authorList>
    </citation>
    <scope>NUCLEOTIDE SEQUENCE</scope>
    <source>
        <strain evidence="4">C8Ua_172</strain>
    </source>
</reference>
<feature type="chain" id="PRO_5040915379" description="Secreted protein" evidence="3">
    <location>
        <begin position="30"/>
        <end position="158"/>
    </location>
</feature>
<dbReference type="Proteomes" id="UP001146468">
    <property type="component" value="Unassembled WGS sequence"/>
</dbReference>
<feature type="transmembrane region" description="Helical" evidence="2">
    <location>
        <begin position="113"/>
        <end position="134"/>
    </location>
</feature>
<feature type="signal peptide" evidence="3">
    <location>
        <begin position="1"/>
        <end position="29"/>
    </location>
</feature>
<evidence type="ECO:0000256" key="2">
    <source>
        <dbReference type="SAM" id="Phobius"/>
    </source>
</evidence>
<evidence type="ECO:0000256" key="3">
    <source>
        <dbReference type="SAM" id="SignalP"/>
    </source>
</evidence>
<keyword evidence="3" id="KW-0732">Signal</keyword>
<evidence type="ECO:0000313" key="4">
    <source>
        <dbReference type="EMBL" id="MCZ9293458.1"/>
    </source>
</evidence>
<feature type="compositionally biased region" description="Basic and acidic residues" evidence="1">
    <location>
        <begin position="81"/>
        <end position="95"/>
    </location>
</feature>
<proteinExistence type="predicted"/>
<dbReference type="RefSeq" id="WP_269964916.1">
    <property type="nucleotide sequence ID" value="NZ_JAKMUS010000003.1"/>
</dbReference>
<evidence type="ECO:0000313" key="5">
    <source>
        <dbReference type="Proteomes" id="UP001146468"/>
    </source>
</evidence>
<feature type="region of interest" description="Disordered" evidence="1">
    <location>
        <begin position="75"/>
        <end position="108"/>
    </location>
</feature>
<sequence>MRSAKKVAIATVALATSLAVTPVAPVADAQIERQPYTAGPSAPTDIPPVVTIGGVLYALVNGTYVRADEALLQSLDPSISRGEKDPNTSEPDGKTPDTAPNGKGSSSTQGSNIAAWLAPLLIIPAVVGTVIAVFRSQFPTGRFMLYFQPGDQLGRTFG</sequence>
<dbReference type="AlphaFoldDB" id="A0A9X3LVB6"/>
<keyword evidence="2" id="KW-0812">Transmembrane</keyword>
<dbReference type="EMBL" id="JAKMUS010000003">
    <property type="protein sequence ID" value="MCZ9293458.1"/>
    <property type="molecule type" value="Genomic_DNA"/>
</dbReference>
<protein>
    <recommendedName>
        <fullName evidence="6">Secreted protein</fullName>
    </recommendedName>
</protein>
<organism evidence="4 5">
    <name type="scientific">Corynebacterium meitnerae</name>
    <dbReference type="NCBI Taxonomy" id="2913498"/>
    <lineage>
        <taxon>Bacteria</taxon>
        <taxon>Bacillati</taxon>
        <taxon>Actinomycetota</taxon>
        <taxon>Actinomycetes</taxon>
        <taxon>Mycobacteriales</taxon>
        <taxon>Corynebacteriaceae</taxon>
        <taxon>Corynebacterium</taxon>
    </lineage>
</organism>